<dbReference type="PATRIC" id="fig|1813736.3.peg.6121"/>
<organism evidence="5 6">
    <name type="scientific">Luteitalea pratensis</name>
    <dbReference type="NCBI Taxonomy" id="1855912"/>
    <lineage>
        <taxon>Bacteria</taxon>
        <taxon>Pseudomonadati</taxon>
        <taxon>Acidobacteriota</taxon>
        <taxon>Vicinamibacteria</taxon>
        <taxon>Vicinamibacterales</taxon>
        <taxon>Vicinamibacteraceae</taxon>
        <taxon>Luteitalea</taxon>
    </lineage>
</organism>
<dbReference type="AlphaFoldDB" id="A0A143PXH8"/>
<dbReference type="Pfam" id="PF11969">
    <property type="entry name" value="DcpS_C"/>
    <property type="match status" value="1"/>
</dbReference>
<dbReference type="GO" id="GO:0016787">
    <property type="term" value="F:hydrolase activity"/>
    <property type="evidence" value="ECO:0007669"/>
    <property type="project" value="UniProtKB-KW"/>
</dbReference>
<feature type="short sequence motif" description="Histidine triad motif" evidence="2 3">
    <location>
        <begin position="98"/>
        <end position="102"/>
    </location>
</feature>
<dbReference type="InterPro" id="IPR011146">
    <property type="entry name" value="HIT-like"/>
</dbReference>
<evidence type="ECO:0000313" key="5">
    <source>
        <dbReference type="EMBL" id="AMY12544.1"/>
    </source>
</evidence>
<evidence type="ECO:0000256" key="2">
    <source>
        <dbReference type="PIRSR" id="PIRSR601310-3"/>
    </source>
</evidence>
<keyword evidence="6" id="KW-1185">Reference proteome</keyword>
<dbReference type="SUPFAM" id="SSF54197">
    <property type="entry name" value="HIT-like"/>
    <property type="match status" value="1"/>
</dbReference>
<keyword evidence="5" id="KW-0378">Hydrolase</keyword>
<gene>
    <name evidence="5" type="ORF">LuPra_05821</name>
</gene>
<dbReference type="CDD" id="cd01276">
    <property type="entry name" value="PKCI_related"/>
    <property type="match status" value="1"/>
</dbReference>
<name>A0A143PXH8_LUTPR</name>
<dbReference type="EC" id="3.-.-.-" evidence="5"/>
<dbReference type="OrthoDB" id="9784774at2"/>
<evidence type="ECO:0000313" key="6">
    <source>
        <dbReference type="Proteomes" id="UP000076079"/>
    </source>
</evidence>
<protein>
    <submittedName>
        <fullName evidence="5">HIT-like protein</fullName>
        <ecNumber evidence="5">3.-.-.-</ecNumber>
    </submittedName>
</protein>
<dbReference type="InterPro" id="IPR019808">
    <property type="entry name" value="Histidine_triad_CS"/>
</dbReference>
<dbReference type="RefSeq" id="WP_110173991.1">
    <property type="nucleotide sequence ID" value="NZ_CP015136.1"/>
</dbReference>
<sequence length="114" mass="12523">MSSCLFCRIASADIPAKVIYQDADLVAFEDINPQAPLHCLVIPRRHIGTLNDMTPEDATLVGTMHYRAAQIARERGYADGGFRTVINCNADAGQTVFHIHLHLLAGRRLGWPPG</sequence>
<dbReference type="EMBL" id="CP015136">
    <property type="protein sequence ID" value="AMY12544.1"/>
    <property type="molecule type" value="Genomic_DNA"/>
</dbReference>
<dbReference type="PANTHER" id="PTHR23089">
    <property type="entry name" value="HISTIDINE TRIAD HIT PROTEIN"/>
    <property type="match status" value="1"/>
</dbReference>
<dbReference type="InterPro" id="IPR001310">
    <property type="entry name" value="Histidine_triad_HIT"/>
</dbReference>
<dbReference type="Gene3D" id="3.30.428.10">
    <property type="entry name" value="HIT-like"/>
    <property type="match status" value="1"/>
</dbReference>
<dbReference type="PRINTS" id="PR00332">
    <property type="entry name" value="HISTRIAD"/>
</dbReference>
<evidence type="ECO:0000256" key="3">
    <source>
        <dbReference type="PROSITE-ProRule" id="PRU00464"/>
    </source>
</evidence>
<proteinExistence type="predicted"/>
<reference evidence="6" key="2">
    <citation type="submission" date="2016-04" db="EMBL/GenBank/DDBJ databases">
        <title>First Complete Genome Sequence of a Subdivision 6 Acidobacterium.</title>
        <authorList>
            <person name="Huang S."/>
            <person name="Vieira S."/>
            <person name="Bunk B."/>
            <person name="Riedel T."/>
            <person name="Sproeer C."/>
            <person name="Overmann J."/>
        </authorList>
    </citation>
    <scope>NUCLEOTIDE SEQUENCE [LARGE SCALE GENOMIC DNA]</scope>
    <source>
        <strain evidence="6">DSM 100886 HEG_-6_39</strain>
    </source>
</reference>
<feature type="domain" description="HIT" evidence="4">
    <location>
        <begin position="5"/>
        <end position="114"/>
    </location>
</feature>
<dbReference type="KEGG" id="abac:LuPra_05821"/>
<evidence type="ECO:0000256" key="1">
    <source>
        <dbReference type="PIRSR" id="PIRSR601310-1"/>
    </source>
</evidence>
<feature type="active site" description="Tele-AMP-histidine intermediate" evidence="1">
    <location>
        <position position="100"/>
    </location>
</feature>
<dbReference type="InterPro" id="IPR036265">
    <property type="entry name" value="HIT-like_sf"/>
</dbReference>
<reference evidence="5 6" key="1">
    <citation type="journal article" date="2016" name="Genome Announc.">
        <title>First Complete Genome Sequence of a Subdivision 6 Acidobacterium Strain.</title>
        <authorList>
            <person name="Huang S."/>
            <person name="Vieira S."/>
            <person name="Bunk B."/>
            <person name="Riedel T."/>
            <person name="Sproer C."/>
            <person name="Overmann J."/>
        </authorList>
    </citation>
    <scope>NUCLEOTIDE SEQUENCE [LARGE SCALE GENOMIC DNA]</scope>
    <source>
        <strain evidence="6">DSM 100886 HEG_-6_39</strain>
    </source>
</reference>
<evidence type="ECO:0000259" key="4">
    <source>
        <dbReference type="PROSITE" id="PS51084"/>
    </source>
</evidence>
<dbReference type="Proteomes" id="UP000076079">
    <property type="component" value="Chromosome"/>
</dbReference>
<dbReference type="STRING" id="1855912.LuPra_05821"/>
<dbReference type="PROSITE" id="PS00892">
    <property type="entry name" value="HIT_1"/>
    <property type="match status" value="1"/>
</dbReference>
<dbReference type="PROSITE" id="PS51084">
    <property type="entry name" value="HIT_2"/>
    <property type="match status" value="1"/>
</dbReference>
<accession>A0A143PXH8</accession>